<dbReference type="RefSeq" id="WP_046482649.1">
    <property type="nucleotide sequence ID" value="NZ_CP039631.3"/>
</dbReference>
<evidence type="ECO:0000256" key="1">
    <source>
        <dbReference type="SAM" id="MobiDB-lite"/>
    </source>
</evidence>
<protein>
    <submittedName>
        <fullName evidence="2">Uncharacterized protein</fullName>
    </submittedName>
</protein>
<dbReference type="Proteomes" id="UP000298274">
    <property type="component" value="Chromosome"/>
</dbReference>
<dbReference type="AlphaFoldDB" id="A0A4P7YCE6"/>
<proteinExistence type="predicted"/>
<evidence type="ECO:0000313" key="2">
    <source>
        <dbReference type="EMBL" id="QCG68238.1"/>
    </source>
</evidence>
<accession>A0A4P7YCE6</accession>
<evidence type="ECO:0000313" key="3">
    <source>
        <dbReference type="Proteomes" id="UP000298274"/>
    </source>
</evidence>
<organism evidence="2 3">
    <name type="scientific">Pseudomonas veronii</name>
    <dbReference type="NCBI Taxonomy" id="76761"/>
    <lineage>
        <taxon>Bacteria</taxon>
        <taxon>Pseudomonadati</taxon>
        <taxon>Pseudomonadota</taxon>
        <taxon>Gammaproteobacteria</taxon>
        <taxon>Pseudomonadales</taxon>
        <taxon>Pseudomonadaceae</taxon>
        <taxon>Pseudomonas</taxon>
    </lineage>
</organism>
<sequence length="87" mass="9401">MPRSASFGHLALNYAGKYLPLEVLHSAAGHYIGTRDASGPVSRESIEYFRSEAAAWRALKRGGWSQLTNSRSTQGESTDKSLSLASS</sequence>
<dbReference type="EMBL" id="CP039631">
    <property type="protein sequence ID" value="QCG68238.1"/>
    <property type="molecule type" value="Genomic_DNA"/>
</dbReference>
<feature type="region of interest" description="Disordered" evidence="1">
    <location>
        <begin position="67"/>
        <end position="87"/>
    </location>
</feature>
<name>A0A4P7YCE6_PSEVE</name>
<reference evidence="3" key="1">
    <citation type="submission" date="2019-04" db="EMBL/GenBank/DDBJ databases">
        <title>Complete genome sequence of Pseudomonas veronii strain PVy, a versatile degrader capable of using multiple contaminants as sole carbon sources.</title>
        <authorList>
            <person name="Lopez-Echartea E."/>
            <person name="Ridl J."/>
            <person name="Pajer P."/>
            <person name="Strejcek M."/>
            <person name="Suman J."/>
            <person name="Uhlik O."/>
        </authorList>
    </citation>
    <scope>NUCLEOTIDE SEQUENCE [LARGE SCALE GENOMIC DNA]</scope>
    <source>
        <strain evidence="3">Pvy</strain>
    </source>
</reference>
<gene>
    <name evidence="2" type="ORF">E4167_30435</name>
</gene>